<evidence type="ECO:0000259" key="3">
    <source>
        <dbReference type="Pfam" id="PF00534"/>
    </source>
</evidence>
<dbReference type="OrthoDB" id="9795068at2"/>
<keyword evidence="6" id="KW-1185">Reference proteome</keyword>
<dbReference type="RefSeq" id="WP_013563704.1">
    <property type="nucleotide sequence ID" value="NC_014962.1"/>
</dbReference>
<keyword evidence="1" id="KW-0328">Glycosyltransferase</keyword>
<keyword evidence="2 5" id="KW-0808">Transferase</keyword>
<dbReference type="Pfam" id="PF00534">
    <property type="entry name" value="Glycos_transf_1"/>
    <property type="match status" value="1"/>
</dbReference>
<feature type="domain" description="Glycosyltransferase subfamily 4-like N-terminal" evidence="4">
    <location>
        <begin position="129"/>
        <end position="191"/>
    </location>
</feature>
<dbReference type="Proteomes" id="UP000008631">
    <property type="component" value="Chromosome"/>
</dbReference>
<dbReference type="HOGENOM" id="CLU_009583_44_1_0"/>
<dbReference type="Gene3D" id="3.40.50.2000">
    <property type="entry name" value="Glycogen Phosphorylase B"/>
    <property type="match status" value="2"/>
</dbReference>
<feature type="domain" description="Glycosyl transferase family 1" evidence="3">
    <location>
        <begin position="210"/>
        <end position="368"/>
    </location>
</feature>
<dbReference type="FunCoup" id="E8R2D0">
    <property type="interactions" value="60"/>
</dbReference>
<accession>E8R2D0</accession>
<gene>
    <name evidence="5" type="ordered locus">Isop_0825</name>
</gene>
<dbReference type="EMBL" id="CP002353">
    <property type="protein sequence ID" value="ADV61415.1"/>
    <property type="molecule type" value="Genomic_DNA"/>
</dbReference>
<dbReference type="PANTHER" id="PTHR12526:SF510">
    <property type="entry name" value="D-INOSITOL 3-PHOSPHATE GLYCOSYLTRANSFERASE"/>
    <property type="match status" value="1"/>
</dbReference>
<feature type="domain" description="Glycosyltransferase subfamily 4-like N-terminal" evidence="4">
    <location>
        <begin position="15"/>
        <end position="75"/>
    </location>
</feature>
<reference evidence="5 6" key="2">
    <citation type="journal article" date="2011" name="Stand. Genomic Sci.">
        <title>Complete genome sequence of Isosphaera pallida type strain (IS1B).</title>
        <authorList>
            <consortium name="US DOE Joint Genome Institute (JGI-PGF)"/>
            <person name="Goker M."/>
            <person name="Cleland D."/>
            <person name="Saunders E."/>
            <person name="Lapidus A."/>
            <person name="Nolan M."/>
            <person name="Lucas S."/>
            <person name="Hammon N."/>
            <person name="Deshpande S."/>
            <person name="Cheng J.F."/>
            <person name="Tapia R."/>
            <person name="Han C."/>
            <person name="Goodwin L."/>
            <person name="Pitluck S."/>
            <person name="Liolios K."/>
            <person name="Pagani I."/>
            <person name="Ivanova N."/>
            <person name="Mavromatis K."/>
            <person name="Pati A."/>
            <person name="Chen A."/>
            <person name="Palaniappan K."/>
            <person name="Land M."/>
            <person name="Hauser L."/>
            <person name="Chang Y.J."/>
            <person name="Jeffries C.D."/>
            <person name="Detter J.C."/>
            <person name="Beck B."/>
            <person name="Woyke T."/>
            <person name="Bristow J."/>
            <person name="Eisen J.A."/>
            <person name="Markowitz V."/>
            <person name="Hugenholtz P."/>
            <person name="Kyrpides N.C."/>
            <person name="Klenk H.P."/>
        </authorList>
    </citation>
    <scope>NUCLEOTIDE SEQUENCE [LARGE SCALE GENOMIC DNA]</scope>
    <source>
        <strain evidence="6">ATCC 43644 / DSM 9630 / IS1B</strain>
    </source>
</reference>
<dbReference type="GO" id="GO:0016757">
    <property type="term" value="F:glycosyltransferase activity"/>
    <property type="evidence" value="ECO:0007669"/>
    <property type="project" value="UniProtKB-KW"/>
</dbReference>
<reference key="1">
    <citation type="submission" date="2010-11" db="EMBL/GenBank/DDBJ databases">
        <title>The complete sequence of chromosome of Isophaera pallida ATCC 43644.</title>
        <authorList>
            <consortium name="US DOE Joint Genome Institute (JGI-PGF)"/>
            <person name="Lucas S."/>
            <person name="Copeland A."/>
            <person name="Lapidus A."/>
            <person name="Bruce D."/>
            <person name="Goodwin L."/>
            <person name="Pitluck S."/>
            <person name="Kyrpides N."/>
            <person name="Mavromatis K."/>
            <person name="Pagani I."/>
            <person name="Ivanova N."/>
            <person name="Saunders E."/>
            <person name="Brettin T."/>
            <person name="Detter J.C."/>
            <person name="Han C."/>
            <person name="Tapia R."/>
            <person name="Land M."/>
            <person name="Hauser L."/>
            <person name="Markowitz V."/>
            <person name="Cheng J.-F."/>
            <person name="Hugenholtz P."/>
            <person name="Woyke T."/>
            <person name="Wu D."/>
            <person name="Eisen J.A."/>
        </authorList>
    </citation>
    <scope>NUCLEOTIDE SEQUENCE</scope>
    <source>
        <strain>ATCC 43644</strain>
    </source>
</reference>
<sequence>MKIAIGFESVDPRRGGAETYVVDLLRGLIQRGCRVDLFASSWRPDEIPDSVQLHRIDLKGSDWPRSWRTRHFAQRCAEAIQAKRDCYDCVVGLIGTIEQDVLIPQGGVRQASLEYNAQRFQTKWGRHLYKIGKWLNPKWWTDLEIERRQYSSHSRTLIVAVSHFVKSHLMRYHAVSEDRIRVIPNAVHLDRLRLTSADRERARALLRSRYGIGLDTHVGLFVGHNFRLKGLEPLFRGFRAFLDTWAARNPGFAPPIMLLVCGGGRPEPFQNLAVRLNIADRVQFAGFLPEIRQAYLAADFFVSPTFYDPCSLVVFEALVHGLPVITTAQNGAGEILCPGREGFVLKTPYDTPGLIAAFDQLLNPKVLRQMSVAAERLGREQSFDRHVDRLLDVFDEAARLRRDSGSFARSRRRSVSHLESRVILREDQR</sequence>
<evidence type="ECO:0000259" key="4">
    <source>
        <dbReference type="Pfam" id="PF13439"/>
    </source>
</evidence>
<protein>
    <submittedName>
        <fullName evidence="5">Glycosyl transferase group 1</fullName>
    </submittedName>
</protein>
<evidence type="ECO:0000256" key="2">
    <source>
        <dbReference type="ARBA" id="ARBA00022679"/>
    </source>
</evidence>
<dbReference type="KEGG" id="ipa:Isop_0825"/>
<dbReference type="STRING" id="575540.Isop_0825"/>
<evidence type="ECO:0000313" key="6">
    <source>
        <dbReference type="Proteomes" id="UP000008631"/>
    </source>
</evidence>
<dbReference type="SUPFAM" id="SSF53756">
    <property type="entry name" value="UDP-Glycosyltransferase/glycogen phosphorylase"/>
    <property type="match status" value="1"/>
</dbReference>
<dbReference type="Pfam" id="PF13439">
    <property type="entry name" value="Glyco_transf_4"/>
    <property type="match status" value="2"/>
</dbReference>
<dbReference type="eggNOG" id="COG0438">
    <property type="taxonomic scope" value="Bacteria"/>
</dbReference>
<evidence type="ECO:0000313" key="5">
    <source>
        <dbReference type="EMBL" id="ADV61415.1"/>
    </source>
</evidence>
<dbReference type="AlphaFoldDB" id="E8R2D0"/>
<dbReference type="InterPro" id="IPR001296">
    <property type="entry name" value="Glyco_trans_1"/>
</dbReference>
<proteinExistence type="predicted"/>
<dbReference type="PANTHER" id="PTHR12526">
    <property type="entry name" value="GLYCOSYLTRANSFERASE"/>
    <property type="match status" value="1"/>
</dbReference>
<dbReference type="CDD" id="cd03801">
    <property type="entry name" value="GT4_PimA-like"/>
    <property type="match status" value="1"/>
</dbReference>
<evidence type="ECO:0000256" key="1">
    <source>
        <dbReference type="ARBA" id="ARBA00022676"/>
    </source>
</evidence>
<dbReference type="InParanoid" id="E8R2D0"/>
<name>E8R2D0_ISOPI</name>
<dbReference type="InterPro" id="IPR028098">
    <property type="entry name" value="Glyco_trans_4-like_N"/>
</dbReference>
<organism evidence="5 6">
    <name type="scientific">Isosphaera pallida (strain ATCC 43644 / DSM 9630 / IS1B)</name>
    <dbReference type="NCBI Taxonomy" id="575540"/>
    <lineage>
        <taxon>Bacteria</taxon>
        <taxon>Pseudomonadati</taxon>
        <taxon>Planctomycetota</taxon>
        <taxon>Planctomycetia</taxon>
        <taxon>Isosphaerales</taxon>
        <taxon>Isosphaeraceae</taxon>
        <taxon>Isosphaera</taxon>
    </lineage>
</organism>